<protein>
    <recommendedName>
        <fullName evidence="5">Capsid protein</fullName>
    </recommendedName>
</protein>
<evidence type="ECO:0000313" key="2">
    <source>
        <dbReference type="EMBL" id="QJA66963.1"/>
    </source>
</evidence>
<dbReference type="AlphaFoldDB" id="A0A6H1ZGH8"/>
<dbReference type="EMBL" id="MT141564">
    <property type="protein sequence ID" value="QJA66963.1"/>
    <property type="molecule type" value="Genomic_DNA"/>
</dbReference>
<name>A0A6H1ZGH8_9ZZZZ</name>
<accession>A0A6H1ZGH8</accession>
<evidence type="ECO:0000313" key="4">
    <source>
        <dbReference type="EMBL" id="QJH99269.1"/>
    </source>
</evidence>
<evidence type="ECO:0008006" key="5">
    <source>
        <dbReference type="Google" id="ProtNLM"/>
    </source>
</evidence>
<reference evidence="1" key="1">
    <citation type="submission" date="2020-03" db="EMBL/GenBank/DDBJ databases">
        <title>The deep terrestrial virosphere.</title>
        <authorList>
            <person name="Holmfeldt K."/>
            <person name="Nilsson E."/>
            <person name="Simone D."/>
            <person name="Lopez-Fernandez M."/>
            <person name="Wu X."/>
            <person name="de Brujin I."/>
            <person name="Lundin D."/>
            <person name="Andersson A."/>
            <person name="Bertilsson S."/>
            <person name="Dopson M."/>
        </authorList>
    </citation>
    <scope>NUCLEOTIDE SEQUENCE</scope>
    <source>
        <strain evidence="3">MM415A00187</strain>
        <strain evidence="2">MM415B00313</strain>
        <strain evidence="1">TM448A00409</strain>
        <strain evidence="4">TM448B01532</strain>
    </source>
</reference>
<sequence>MAIISNAQSRLAGVQADLAATWQRDFPIYKEMQEAFLFYLPYTTIRNAPYAFKDRIPFPRPYPYGKGRDHQGFKDRLINVGLIPFELTLGWDRRDALDDQLKDLERHVSTGMQRYFQLPDVLIGEYMSGVAAYNIDGLQLCFDGVSLYSATDGDGNARFGVTGGNIITGQGVSTTARVMSDIIKIRRRFLEMKEPVTNQPLHNSKDIVYNNIHYIIPAHLDGIFSQIQEQELIYSDPTIVNSQSNMLKGKIKYTINQRLSADSNSFFAVLKADYWRPFAYRAPQDVNTIFATIQNSDRSREFAEDGFYSDMRIGIAPWCPFTTVKNNND</sequence>
<gene>
    <name evidence="3" type="ORF">MM415A00187_0011</name>
    <name evidence="2" type="ORF">MM415B00313_0011</name>
    <name evidence="1" type="ORF">TM448A00409_0011</name>
    <name evidence="4" type="ORF">TM448B01532_0009</name>
</gene>
<dbReference type="EMBL" id="MT144009">
    <property type="protein sequence ID" value="QJA46375.1"/>
    <property type="molecule type" value="Genomic_DNA"/>
</dbReference>
<evidence type="ECO:0000313" key="3">
    <source>
        <dbReference type="EMBL" id="QJA84476.1"/>
    </source>
</evidence>
<proteinExistence type="predicted"/>
<dbReference type="EMBL" id="MT142530">
    <property type="protein sequence ID" value="QJA84476.1"/>
    <property type="molecule type" value="Genomic_DNA"/>
</dbReference>
<organism evidence="1">
    <name type="scientific">viral metagenome</name>
    <dbReference type="NCBI Taxonomy" id="1070528"/>
    <lineage>
        <taxon>unclassified sequences</taxon>
        <taxon>metagenomes</taxon>
        <taxon>organismal metagenomes</taxon>
    </lineage>
</organism>
<evidence type="ECO:0000313" key="1">
    <source>
        <dbReference type="EMBL" id="QJA46375.1"/>
    </source>
</evidence>
<dbReference type="EMBL" id="MT144778">
    <property type="protein sequence ID" value="QJH99269.1"/>
    <property type="molecule type" value="Genomic_DNA"/>
</dbReference>